<name>A0AAU8J2J7_9ACTN</name>
<dbReference type="InterPro" id="IPR050039">
    <property type="entry name" value="MAB_1171c-like"/>
</dbReference>
<dbReference type="Pfam" id="PF20182">
    <property type="entry name" value="DUF6545"/>
    <property type="match status" value="1"/>
</dbReference>
<gene>
    <name evidence="3" type="ORF">ABII15_35925</name>
</gene>
<evidence type="ECO:0000256" key="1">
    <source>
        <dbReference type="SAM" id="Phobius"/>
    </source>
</evidence>
<dbReference type="EMBL" id="CP159534">
    <property type="protein sequence ID" value="XCJ75029.1"/>
    <property type="molecule type" value="Genomic_DNA"/>
</dbReference>
<dbReference type="InterPro" id="IPR046675">
    <property type="entry name" value="DUF6545"/>
</dbReference>
<sequence length="367" mass="39813">MTAVFLIGLIAAVGWKLYQLAKAPHDKPLRSVTLCLVSAALSYPLAMPGGATGFDTVAGHGAAKLAQNVLLLAAVYFLMCFYLYSAADEQLGRKRARREGILVAVVAVAITITVVTVPHEVFAGSFATTDMAVPQAALFYIVTGLYLMYALATAALWTRRFARKSPKPHSTGLWAAGTGMFAMSLACAIRAVIVTVRSQGGVVSNGFMAAVALLLVVAILLFVFGVTYPGVRTRLASCRLWFQHRQEHRRLEPLWALMVEAFPHSVLPADSLSGRARRRADGIHRRYHRRLVECRDGLVQISPYLATDPADTPEQLAQRLRAAVDAHQNNVAAPTPARSPMGIPQQRSREADVQELLTLADALRVSS</sequence>
<dbReference type="RefSeq" id="WP_353946465.1">
    <property type="nucleotide sequence ID" value="NZ_CP159534.1"/>
</dbReference>
<dbReference type="AlphaFoldDB" id="A0AAU8J2J7"/>
<organism evidence="3">
    <name type="scientific">Streptomyces tabacisoli</name>
    <dbReference type="NCBI Taxonomy" id="3156398"/>
    <lineage>
        <taxon>Bacteria</taxon>
        <taxon>Bacillati</taxon>
        <taxon>Actinomycetota</taxon>
        <taxon>Actinomycetes</taxon>
        <taxon>Kitasatosporales</taxon>
        <taxon>Streptomycetaceae</taxon>
        <taxon>Streptomyces</taxon>
    </lineage>
</organism>
<keyword evidence="1" id="KW-0472">Membrane</keyword>
<keyword evidence="1" id="KW-0812">Transmembrane</keyword>
<proteinExistence type="predicted"/>
<evidence type="ECO:0000259" key="2">
    <source>
        <dbReference type="Pfam" id="PF20182"/>
    </source>
</evidence>
<dbReference type="NCBIfam" id="NF042915">
    <property type="entry name" value="MAB_1171c_fam"/>
    <property type="match status" value="1"/>
</dbReference>
<feature type="domain" description="DUF6545" evidence="2">
    <location>
        <begin position="241"/>
        <end position="364"/>
    </location>
</feature>
<feature type="transmembrane region" description="Helical" evidence="1">
    <location>
        <begin position="69"/>
        <end position="87"/>
    </location>
</feature>
<reference evidence="3" key="1">
    <citation type="submission" date="2024-06" db="EMBL/GenBank/DDBJ databases">
        <title>Streptomyces sp. strain HUAS MG91 genome sequences.</title>
        <authorList>
            <person name="Mo P."/>
        </authorList>
    </citation>
    <scope>NUCLEOTIDE SEQUENCE</scope>
    <source>
        <strain evidence="3">HUAS MG91</strain>
    </source>
</reference>
<feature type="transmembrane region" description="Helical" evidence="1">
    <location>
        <begin position="206"/>
        <end position="231"/>
    </location>
</feature>
<feature type="transmembrane region" description="Helical" evidence="1">
    <location>
        <begin position="99"/>
        <end position="117"/>
    </location>
</feature>
<dbReference type="KEGG" id="stac:ABII15_35925"/>
<keyword evidence="1" id="KW-1133">Transmembrane helix</keyword>
<evidence type="ECO:0000313" key="3">
    <source>
        <dbReference type="EMBL" id="XCJ75029.1"/>
    </source>
</evidence>
<accession>A0AAU8J2J7</accession>
<feature type="transmembrane region" description="Helical" evidence="1">
    <location>
        <begin position="171"/>
        <end position="194"/>
    </location>
</feature>
<feature type="transmembrane region" description="Helical" evidence="1">
    <location>
        <begin position="137"/>
        <end position="159"/>
    </location>
</feature>
<protein>
    <submittedName>
        <fullName evidence="3">MAB_1171c family putative transporter</fullName>
    </submittedName>
</protein>